<feature type="chain" id="PRO_5046261236" description="C-type lectin domain-containing protein" evidence="1">
    <location>
        <begin position="20"/>
        <end position="525"/>
    </location>
</feature>
<dbReference type="InterPro" id="IPR016186">
    <property type="entry name" value="C-type_lectin-like/link_sf"/>
</dbReference>
<organism evidence="2 3">
    <name type="scientific">Tegillarca granosa</name>
    <name type="common">Malaysian cockle</name>
    <name type="synonym">Anadara granosa</name>
    <dbReference type="NCBI Taxonomy" id="220873"/>
    <lineage>
        <taxon>Eukaryota</taxon>
        <taxon>Metazoa</taxon>
        <taxon>Spiralia</taxon>
        <taxon>Lophotrochozoa</taxon>
        <taxon>Mollusca</taxon>
        <taxon>Bivalvia</taxon>
        <taxon>Autobranchia</taxon>
        <taxon>Pteriomorphia</taxon>
        <taxon>Arcoida</taxon>
        <taxon>Arcoidea</taxon>
        <taxon>Arcidae</taxon>
        <taxon>Tegillarca</taxon>
    </lineage>
</organism>
<dbReference type="InterPro" id="IPR016187">
    <property type="entry name" value="CTDL_fold"/>
</dbReference>
<accession>A0ABQ9FGD8</accession>
<evidence type="ECO:0008006" key="4">
    <source>
        <dbReference type="Google" id="ProtNLM"/>
    </source>
</evidence>
<feature type="signal peptide" evidence="1">
    <location>
        <begin position="1"/>
        <end position="19"/>
    </location>
</feature>
<proteinExistence type="predicted"/>
<comment type="caution">
    <text evidence="2">The sequence shown here is derived from an EMBL/GenBank/DDBJ whole genome shotgun (WGS) entry which is preliminary data.</text>
</comment>
<dbReference type="SUPFAM" id="SSF56436">
    <property type="entry name" value="C-type lectin-like"/>
    <property type="match status" value="1"/>
</dbReference>
<evidence type="ECO:0000313" key="3">
    <source>
        <dbReference type="Proteomes" id="UP001217089"/>
    </source>
</evidence>
<dbReference type="Proteomes" id="UP001217089">
    <property type="component" value="Unassembled WGS sequence"/>
</dbReference>
<protein>
    <recommendedName>
        <fullName evidence="4">C-type lectin domain-containing protein</fullName>
    </recommendedName>
</protein>
<gene>
    <name evidence="2" type="ORF">KUTeg_006893</name>
</gene>
<dbReference type="Gene3D" id="3.10.100.10">
    <property type="entry name" value="Mannose-Binding Protein A, subunit A"/>
    <property type="match status" value="1"/>
</dbReference>
<keyword evidence="1" id="KW-0732">Signal</keyword>
<dbReference type="EMBL" id="JARBDR010000337">
    <property type="protein sequence ID" value="KAJ8314743.1"/>
    <property type="molecule type" value="Genomic_DNA"/>
</dbReference>
<name>A0ABQ9FGD8_TEGGR</name>
<sequence length="525" mass="60429">MVRHRYRVLLMFLTTVTVSFLFGKQHDTVSSTWLKTEFGYYFISWIPMEKDLAETACTNLGGCFVKEVCPPNGYHDNSTNSCYFLTRELTWKESLVECNRLKGYLNKDSLNEGGANGTSGHLWIDSDLFNCSIVNYTDDVDNETSRNCSFKTKGLCFRTDVHNHTFFWSTTRDDTWQNGFIECNKNGGQMSRSSKLTIYDGIVSAVSVGNLYWIDTLEHCPGDTDCNEIKKAICKRDVYKNDGVYWLPIGQENFYISHFEQTFTLARMFCYVAGGTLAFTGRNLAVAGLDYTIHMIIREVNGKLSTMLKTTMKNISSAKESKIKPTAPKSTTATTTTQLTRTVSTTTISNTNYCNNHKSWKMIHQMKYYISDVKMDYKTADDCCYAMGGYLYEFSALDEKMKNEFLKIGEQYWIGTDDNNFTRAEIILKTDPNSCFQGKPFEFKCILDVEENLISTRNIRIELLKNDVTVDNETYEANGFRYPFIFNHTKILEIKDMQVPWKCKAVIDEMILYSKEKILARTLYF</sequence>
<reference evidence="2 3" key="1">
    <citation type="submission" date="2022-12" db="EMBL/GenBank/DDBJ databases">
        <title>Chromosome-level genome of Tegillarca granosa.</title>
        <authorList>
            <person name="Kim J."/>
        </authorList>
    </citation>
    <scope>NUCLEOTIDE SEQUENCE [LARGE SCALE GENOMIC DNA]</scope>
    <source>
        <strain evidence="2">Teg-2019</strain>
        <tissue evidence="2">Adductor muscle</tissue>
    </source>
</reference>
<evidence type="ECO:0000313" key="2">
    <source>
        <dbReference type="EMBL" id="KAJ8314743.1"/>
    </source>
</evidence>
<keyword evidence="3" id="KW-1185">Reference proteome</keyword>
<evidence type="ECO:0000256" key="1">
    <source>
        <dbReference type="SAM" id="SignalP"/>
    </source>
</evidence>